<gene>
    <name evidence="2" type="ORF">EJ06DRAFT_557478</name>
</gene>
<protein>
    <submittedName>
        <fullName evidence="2">Uncharacterized protein</fullName>
    </submittedName>
</protein>
<evidence type="ECO:0000313" key="2">
    <source>
        <dbReference type="EMBL" id="KAF2399714.1"/>
    </source>
</evidence>
<name>A0A6G1HUW1_9PEZI</name>
<evidence type="ECO:0000313" key="3">
    <source>
        <dbReference type="Proteomes" id="UP000799640"/>
    </source>
</evidence>
<keyword evidence="3" id="KW-1185">Reference proteome</keyword>
<feature type="compositionally biased region" description="Basic and acidic residues" evidence="1">
    <location>
        <begin position="60"/>
        <end position="79"/>
    </location>
</feature>
<dbReference type="EMBL" id="ML996697">
    <property type="protein sequence ID" value="KAF2399714.1"/>
    <property type="molecule type" value="Genomic_DNA"/>
</dbReference>
<dbReference type="AlphaFoldDB" id="A0A6G1HUW1"/>
<proteinExistence type="predicted"/>
<feature type="compositionally biased region" description="Polar residues" evidence="1">
    <location>
        <begin position="132"/>
        <end position="141"/>
    </location>
</feature>
<feature type="compositionally biased region" description="Basic and acidic residues" evidence="1">
    <location>
        <begin position="105"/>
        <end position="126"/>
    </location>
</feature>
<feature type="region of interest" description="Disordered" evidence="1">
    <location>
        <begin position="1"/>
        <end position="158"/>
    </location>
</feature>
<evidence type="ECO:0000256" key="1">
    <source>
        <dbReference type="SAM" id="MobiDB-lite"/>
    </source>
</evidence>
<dbReference type="Proteomes" id="UP000799640">
    <property type="component" value="Unassembled WGS sequence"/>
</dbReference>
<accession>A0A6G1HUW1</accession>
<organism evidence="2 3">
    <name type="scientific">Trichodelitschia bisporula</name>
    <dbReference type="NCBI Taxonomy" id="703511"/>
    <lineage>
        <taxon>Eukaryota</taxon>
        <taxon>Fungi</taxon>
        <taxon>Dikarya</taxon>
        <taxon>Ascomycota</taxon>
        <taxon>Pezizomycotina</taxon>
        <taxon>Dothideomycetes</taxon>
        <taxon>Dothideomycetes incertae sedis</taxon>
        <taxon>Phaeotrichales</taxon>
        <taxon>Phaeotrichaceae</taxon>
        <taxon>Trichodelitschia</taxon>
    </lineage>
</organism>
<reference evidence="2" key="1">
    <citation type="journal article" date="2020" name="Stud. Mycol.">
        <title>101 Dothideomycetes genomes: a test case for predicting lifestyles and emergence of pathogens.</title>
        <authorList>
            <person name="Haridas S."/>
            <person name="Albert R."/>
            <person name="Binder M."/>
            <person name="Bloem J."/>
            <person name="Labutti K."/>
            <person name="Salamov A."/>
            <person name="Andreopoulos B."/>
            <person name="Baker S."/>
            <person name="Barry K."/>
            <person name="Bills G."/>
            <person name="Bluhm B."/>
            <person name="Cannon C."/>
            <person name="Castanera R."/>
            <person name="Culley D."/>
            <person name="Daum C."/>
            <person name="Ezra D."/>
            <person name="Gonzalez J."/>
            <person name="Henrissat B."/>
            <person name="Kuo A."/>
            <person name="Liang C."/>
            <person name="Lipzen A."/>
            <person name="Lutzoni F."/>
            <person name="Magnuson J."/>
            <person name="Mondo S."/>
            <person name="Nolan M."/>
            <person name="Ohm R."/>
            <person name="Pangilinan J."/>
            <person name="Park H.-J."/>
            <person name="Ramirez L."/>
            <person name="Alfaro M."/>
            <person name="Sun H."/>
            <person name="Tritt A."/>
            <person name="Yoshinaga Y."/>
            <person name="Zwiers L.-H."/>
            <person name="Turgeon B."/>
            <person name="Goodwin S."/>
            <person name="Spatafora J."/>
            <person name="Crous P."/>
            <person name="Grigoriev I."/>
        </authorList>
    </citation>
    <scope>NUCLEOTIDE SEQUENCE</scope>
    <source>
        <strain evidence="2">CBS 262.69</strain>
    </source>
</reference>
<sequence>MCFFSSSDKKRRYSSLHSDENLNPRHKRISRPPSSHSRYEPLHGQGIKRSPPRNVATKPRSSENDKPLRGTGAKRHDPASTRAKKPQMAEQRPPAPTPPQVAKNTRTDYRASDARRRSSDTRRHSVADPQPTRRTSSGARSTNRHSYPRPATPYHAATGYSPQQAQYSYPEAQQQMTESDTTAAAWAAYYASYAAPPASGYAPPKPAHAAVRDPSAVRYATSAALRGGDVGPARGLRRQPAYGHLRYSNGEWA</sequence>